<gene>
    <name evidence="1" type="ORF">BPP43_06720</name>
</gene>
<dbReference type="Pfam" id="PF01257">
    <property type="entry name" value="2Fe-2S_thioredx"/>
    <property type="match status" value="1"/>
</dbReference>
<name>A0A3B6VL95_BRAPL</name>
<evidence type="ECO:0000313" key="2">
    <source>
        <dbReference type="Proteomes" id="UP000010793"/>
    </source>
</evidence>
<proteinExistence type="predicted"/>
<keyword evidence="2" id="KW-1185">Reference proteome</keyword>
<dbReference type="Gene3D" id="3.40.30.10">
    <property type="entry name" value="Glutaredoxin"/>
    <property type="match status" value="1"/>
</dbReference>
<dbReference type="KEGG" id="bpip:BPP43_06720"/>
<dbReference type="RefSeq" id="WP_014932459.1">
    <property type="nucleotide sequence ID" value="NC_019908.1"/>
</dbReference>
<dbReference type="GeneID" id="56440259"/>
<organism evidence="1 2">
    <name type="scientific">Brachyspira pilosicoli P43/6/78</name>
    <dbReference type="NCBI Taxonomy" id="1042417"/>
    <lineage>
        <taxon>Bacteria</taxon>
        <taxon>Pseudomonadati</taxon>
        <taxon>Spirochaetota</taxon>
        <taxon>Spirochaetia</taxon>
        <taxon>Brachyspirales</taxon>
        <taxon>Brachyspiraceae</taxon>
        <taxon>Brachyspira</taxon>
    </lineage>
</organism>
<accession>A0A3B6VL95</accession>
<evidence type="ECO:0000313" key="1">
    <source>
        <dbReference type="EMBL" id="AGA66580.1"/>
    </source>
</evidence>
<sequence length="90" mass="10017">MQKDEIKTVIEVCVGLHCSMKGSYALLESIRAHYDLKIGIPSYDGMLLKEVECMHNCNNAISVLINGIECNDSSFGSVIKYIEAVHVKVR</sequence>
<dbReference type="InterPro" id="IPR036249">
    <property type="entry name" value="Thioredoxin-like_sf"/>
</dbReference>
<dbReference type="SUPFAM" id="SSF52833">
    <property type="entry name" value="Thioredoxin-like"/>
    <property type="match status" value="1"/>
</dbReference>
<dbReference type="AlphaFoldDB" id="A0A3B6VL95"/>
<dbReference type="EMBL" id="CP002873">
    <property type="protein sequence ID" value="AGA66580.1"/>
    <property type="molecule type" value="Genomic_DNA"/>
</dbReference>
<dbReference type="Proteomes" id="UP000010793">
    <property type="component" value="Chromosome"/>
</dbReference>
<protein>
    <submittedName>
        <fullName evidence="1">TRX Fd NuoE, TRX-like (2Fe-2S) ferredoxin (Fd) family, DH:ubiquinone oxidoreductase (Nuo) subunit E subfamily protein</fullName>
    </submittedName>
</protein>
<keyword evidence="1" id="KW-0830">Ubiquinone</keyword>
<reference evidence="1 2" key="1">
    <citation type="journal article" date="2013" name="Genome Announc.">
        <title>Complete Genome Sequence of the Porcine Strain Brachyspira pilosicoli P43/6/78(T.).</title>
        <authorList>
            <person name="Lin C."/>
            <person name="den Bakker H.C."/>
            <person name="Suzuki H."/>
            <person name="Lefebure T."/>
            <person name="Ponnala L."/>
            <person name="Sun Q."/>
            <person name="Stanhope M.J."/>
            <person name="Wiedmann M."/>
            <person name="Duhamel G.E."/>
        </authorList>
    </citation>
    <scope>NUCLEOTIDE SEQUENCE [LARGE SCALE GENOMIC DNA]</scope>
    <source>
        <strain evidence="1 2">P43/6/78</strain>
    </source>
</reference>